<evidence type="ECO:0000256" key="1">
    <source>
        <dbReference type="SAM" id="SignalP"/>
    </source>
</evidence>
<proteinExistence type="predicted"/>
<dbReference type="AlphaFoldDB" id="A0AA49GLE3"/>
<feature type="chain" id="PRO_5041295659" evidence="1">
    <location>
        <begin position="24"/>
        <end position="123"/>
    </location>
</feature>
<evidence type="ECO:0000313" key="2">
    <source>
        <dbReference type="EMBL" id="WKN35538.1"/>
    </source>
</evidence>
<gene>
    <name evidence="2" type="ORF">K4G66_24495</name>
</gene>
<name>A0AA49GLE3_9BACT</name>
<protein>
    <submittedName>
        <fullName evidence="2">Uncharacterized protein</fullName>
    </submittedName>
</protein>
<reference evidence="2" key="2">
    <citation type="journal article" date="2024" name="Antonie Van Leeuwenhoek">
        <title>Roseihalotalea indica gen. nov., sp. nov., a halophilic Bacteroidetes from mesopelagic Southwest Indian Ocean with higher carbohydrate metabolic potential.</title>
        <authorList>
            <person name="Chen B."/>
            <person name="Zhang M."/>
            <person name="Lin D."/>
            <person name="Ye J."/>
            <person name="Tang K."/>
        </authorList>
    </citation>
    <scope>NUCLEOTIDE SEQUENCE</scope>
    <source>
        <strain evidence="2">TK19036</strain>
    </source>
</reference>
<organism evidence="2">
    <name type="scientific">Roseihalotalea indica</name>
    <dbReference type="NCBI Taxonomy" id="2867963"/>
    <lineage>
        <taxon>Bacteria</taxon>
        <taxon>Pseudomonadati</taxon>
        <taxon>Bacteroidota</taxon>
        <taxon>Cytophagia</taxon>
        <taxon>Cytophagales</taxon>
        <taxon>Catalimonadaceae</taxon>
        <taxon>Roseihalotalea</taxon>
    </lineage>
</organism>
<keyword evidence="1" id="KW-0732">Signal</keyword>
<dbReference type="EMBL" id="CP120682">
    <property type="protein sequence ID" value="WKN35538.1"/>
    <property type="molecule type" value="Genomic_DNA"/>
</dbReference>
<accession>A0AA49GLE3</accession>
<reference evidence="2" key="1">
    <citation type="journal article" date="2023" name="Comput. Struct. Biotechnol. J.">
        <title>Discovery of a novel marine Bacteroidetes with a rich repertoire of carbohydrate-active enzymes.</title>
        <authorList>
            <person name="Chen B."/>
            <person name="Liu G."/>
            <person name="Chen Q."/>
            <person name="Wang H."/>
            <person name="Liu L."/>
            <person name="Tang K."/>
        </authorList>
    </citation>
    <scope>NUCLEOTIDE SEQUENCE</scope>
    <source>
        <strain evidence="2">TK19036</strain>
    </source>
</reference>
<sequence>MKRITHFIIFTIAVSLSVIQANGAQLSSSLISNDMMLESFQAEVGERAVTLGWRFNRVEKGVRVFVERAGLDMQFAVVSNEKNLDSGMFVDVEPEKGLSFYRLVTQHPDGSTGYHYTIMVSND</sequence>
<feature type="signal peptide" evidence="1">
    <location>
        <begin position="1"/>
        <end position="23"/>
    </location>
</feature>